<proteinExistence type="predicted"/>
<feature type="chain" id="PRO_5042970062" evidence="1">
    <location>
        <begin position="20"/>
        <end position="670"/>
    </location>
</feature>
<protein>
    <submittedName>
        <fullName evidence="2">Helix-hairpin-helix motif</fullName>
    </submittedName>
</protein>
<dbReference type="SUPFAM" id="SSF47781">
    <property type="entry name" value="RuvA domain 2-like"/>
    <property type="match status" value="1"/>
</dbReference>
<accession>A0AAQ1UJ90</accession>
<evidence type="ECO:0000313" key="2">
    <source>
        <dbReference type="EMBL" id="SUB80184.1"/>
    </source>
</evidence>
<gene>
    <name evidence="2" type="ORF">NCTC13063_01467</name>
</gene>
<reference evidence="2 3" key="1">
    <citation type="submission" date="2018-06" db="EMBL/GenBank/DDBJ databases">
        <authorList>
            <consortium name="Pathogen Informatics"/>
            <person name="Doyle S."/>
        </authorList>
    </citation>
    <scope>NUCLEOTIDE SEQUENCE [LARGE SCALE GENOMIC DNA]</scope>
    <source>
        <strain evidence="2 3">NCTC13063</strain>
    </source>
</reference>
<evidence type="ECO:0000256" key="1">
    <source>
        <dbReference type="SAM" id="SignalP"/>
    </source>
</evidence>
<dbReference type="AlphaFoldDB" id="A0AAQ1UJ90"/>
<organism evidence="2 3">
    <name type="scientific">Segatella buccae</name>
    <dbReference type="NCBI Taxonomy" id="28126"/>
    <lineage>
        <taxon>Bacteria</taxon>
        <taxon>Pseudomonadati</taxon>
        <taxon>Bacteroidota</taxon>
        <taxon>Bacteroidia</taxon>
        <taxon>Bacteroidales</taxon>
        <taxon>Prevotellaceae</taxon>
        <taxon>Segatella</taxon>
    </lineage>
</organism>
<dbReference type="InterPro" id="IPR010994">
    <property type="entry name" value="RuvA_2-like"/>
</dbReference>
<dbReference type="EMBL" id="UGTJ01000001">
    <property type="protein sequence ID" value="SUB80184.1"/>
    <property type="molecule type" value="Genomic_DNA"/>
</dbReference>
<feature type="signal peptide" evidence="1">
    <location>
        <begin position="1"/>
        <end position="19"/>
    </location>
</feature>
<sequence length="670" mass="77506">MRKLLFGLLSLTLSAYMYAQQPASSTRNAQPWERYLNELSDVEDFENVTWEDYYDLLNDYAEHPINLNTATREDLERLPFLSAQQIEDILAYIYQYGGMKSRGELAMIESLDWYQRKLLEYFTYLGDTEEKRFPRFGNFLKYGRHELIATARVPFYERKGDRNGYLGYKYKHWLKYTFRYGDYVKIGLVGSQDAGEPFFAGRNSAGYDFYSFYAQIRKLGPLKNLTLGRYRLRFGMGLVMNSDFGLGKVATLMTLGRTGNSIRGHGGRSAANCLQGAAATVNLWKGLDLSAFVSYRYIDATLNKDTNTIATILKTGYHRTRSEMERKNNASEFLVGTHLNYFRNGFHIGATALYNAFDRSLQPKVSQSYRRWYAAGSNFYNMSVDYGYVSRRLTVSGETATGDSKALATINTVSYLLTDELSLIALQRFYSYRYTALHAESFSEGGTVQNENGVYLGFSWNPSRRLSLMGYTDYAYFIWPKYQADASTYAWDNMLSATYKPGRFTFLARYRIKMRQKNNADKSAIISDINHRGRLSVGYDGDLWSTKTQGDIAYDQYKNNSFGWMLSQNLLCRWRFLRANASLGYFHTKDYSSRVYTYEPGTLYNLNFPCFYGHGLRYALTLRADFNSHLMAIMKLGTTDYFDRNHISSGYQRIDRSSQTDLDLQLRWKF</sequence>
<comment type="caution">
    <text evidence="2">The sequence shown here is derived from an EMBL/GenBank/DDBJ whole genome shotgun (WGS) entry which is preliminary data.</text>
</comment>
<name>A0AAQ1UJ90_9BACT</name>
<dbReference type="RefSeq" id="WP_115153714.1">
    <property type="nucleotide sequence ID" value="NZ_UGTJ01000001.1"/>
</dbReference>
<dbReference type="Proteomes" id="UP000255283">
    <property type="component" value="Unassembled WGS sequence"/>
</dbReference>
<keyword evidence="1" id="KW-0732">Signal</keyword>
<evidence type="ECO:0000313" key="3">
    <source>
        <dbReference type="Proteomes" id="UP000255283"/>
    </source>
</evidence>